<comment type="caution">
    <text evidence="3">The sequence shown here is derived from an EMBL/GenBank/DDBJ whole genome shotgun (WGS) entry which is preliminary data.</text>
</comment>
<dbReference type="GO" id="GO:0006354">
    <property type="term" value="P:DNA-templated transcription elongation"/>
    <property type="evidence" value="ECO:0007669"/>
    <property type="project" value="InterPro"/>
</dbReference>
<evidence type="ECO:0000313" key="3">
    <source>
        <dbReference type="EMBL" id="MDN0069788.1"/>
    </source>
</evidence>
<feature type="domain" description="NusG-like N-terminal" evidence="2">
    <location>
        <begin position="63"/>
        <end position="150"/>
    </location>
</feature>
<dbReference type="EMBL" id="JAUEIR010000007">
    <property type="protein sequence ID" value="MDN0069788.1"/>
    <property type="molecule type" value="Genomic_DNA"/>
</dbReference>
<evidence type="ECO:0000256" key="1">
    <source>
        <dbReference type="ARBA" id="ARBA00023163"/>
    </source>
</evidence>
<dbReference type="InterPro" id="IPR006645">
    <property type="entry name" value="NGN-like_dom"/>
</dbReference>
<reference evidence="3" key="1">
    <citation type="submission" date="2023-06" db="EMBL/GenBank/DDBJ databases">
        <authorList>
            <person name="Zeman M."/>
            <person name="Kubasova T."/>
            <person name="Jahodarova E."/>
            <person name="Nykrynova M."/>
            <person name="Rychlik I."/>
        </authorList>
    </citation>
    <scope>NUCLEOTIDE SEQUENCE</scope>
    <source>
        <strain evidence="3">15_COKtk</strain>
    </source>
</reference>
<dbReference type="SUPFAM" id="SSF82679">
    <property type="entry name" value="N-utilization substance G protein NusG, N-terminal domain"/>
    <property type="match status" value="1"/>
</dbReference>
<gene>
    <name evidence="3" type="ORF">QVN40_08780</name>
</gene>
<evidence type="ECO:0000313" key="4">
    <source>
        <dbReference type="Proteomes" id="UP001168505"/>
    </source>
</evidence>
<reference evidence="3" key="2">
    <citation type="submission" date="2023-08" db="EMBL/GenBank/DDBJ databases">
        <title>Identification and characterization of horizontal gene transfer across gut microbiota members of farm animals based on homology search.</title>
        <authorList>
            <person name="Schwarzerova J."/>
            <person name="Nykrynova M."/>
            <person name="Jureckova K."/>
            <person name="Cejkova D."/>
            <person name="Rychlik I."/>
        </authorList>
    </citation>
    <scope>NUCLEOTIDE SEQUENCE</scope>
    <source>
        <strain evidence="3">15_COKtk</strain>
    </source>
</reference>
<dbReference type="InterPro" id="IPR036735">
    <property type="entry name" value="NGN_dom_sf"/>
</dbReference>
<name>A0AAW7JVH5_9ACTN</name>
<dbReference type="AlphaFoldDB" id="A0AAW7JVH5"/>
<dbReference type="Gene3D" id="3.30.70.940">
    <property type="entry name" value="NusG, N-terminal domain"/>
    <property type="match status" value="1"/>
</dbReference>
<dbReference type="Proteomes" id="UP001168505">
    <property type="component" value="Unassembled WGS sequence"/>
</dbReference>
<evidence type="ECO:0000259" key="2">
    <source>
        <dbReference type="Pfam" id="PF02357"/>
    </source>
</evidence>
<protein>
    <submittedName>
        <fullName evidence="3">Transcription termination/antitermination NusG family protein</fullName>
    </submittedName>
</protein>
<sequence>MHAVRSTASSRYGQTEKTFRGGGCSLAPFWSGDIQDSRFDNRIGRADASVFAVDADAAHGAAAWYALAVTPGREHSMARRIMRAMDDSSSAAIVFERELPRRVQGAWGTVREILFPGYVVVRTADADALEREIENRTEAFGPHVEPVPIRLDDRAMDLLARMAGERGVLRMSVGDIVDGHLTVRSGALKGVEHLVARIDRHKRLAYLQTGLFGDAKRGLSAWGSSAGGSGRRTGAARELGLCLGLEVVAKS</sequence>
<dbReference type="RefSeq" id="WP_289827464.1">
    <property type="nucleotide sequence ID" value="NZ_JAUEIR010000007.1"/>
</dbReference>
<keyword evidence="1" id="KW-0804">Transcription</keyword>
<proteinExistence type="predicted"/>
<organism evidence="3 4">
    <name type="scientific">Collinsella ihumii</name>
    <dbReference type="NCBI Taxonomy" id="1720204"/>
    <lineage>
        <taxon>Bacteria</taxon>
        <taxon>Bacillati</taxon>
        <taxon>Actinomycetota</taxon>
        <taxon>Coriobacteriia</taxon>
        <taxon>Coriobacteriales</taxon>
        <taxon>Coriobacteriaceae</taxon>
        <taxon>Collinsella</taxon>
    </lineage>
</organism>
<dbReference type="Pfam" id="PF02357">
    <property type="entry name" value="NusG"/>
    <property type="match status" value="1"/>
</dbReference>
<accession>A0AAW7JVH5</accession>